<comment type="function">
    <text evidence="1 15">Converts 2,5-diamino-6-(ribosylamino)-4(3h)-pyrimidinone 5'-phosphate into 5-amino-6-(ribosylamino)-2,4(1h,3h)-pyrimidinedione 5'-phosphate.</text>
</comment>
<evidence type="ECO:0000259" key="19">
    <source>
        <dbReference type="PROSITE" id="PS51747"/>
    </source>
</evidence>
<dbReference type="Proteomes" id="UP000267430">
    <property type="component" value="Unassembled WGS sequence"/>
</dbReference>
<evidence type="ECO:0000256" key="2">
    <source>
        <dbReference type="ARBA" id="ARBA00004882"/>
    </source>
</evidence>
<feature type="domain" description="CMP/dCMP-type deaminase" evidence="19">
    <location>
        <begin position="1"/>
        <end position="123"/>
    </location>
</feature>
<dbReference type="OrthoDB" id="9800865at2"/>
<evidence type="ECO:0000256" key="14">
    <source>
        <dbReference type="ARBA" id="ARBA00049886"/>
    </source>
</evidence>
<dbReference type="PIRSF" id="PIRSF006769">
    <property type="entry name" value="RibD"/>
    <property type="match status" value="1"/>
</dbReference>
<keyword evidence="21" id="KW-1185">Reference proteome</keyword>
<evidence type="ECO:0000256" key="7">
    <source>
        <dbReference type="ARBA" id="ARBA00022723"/>
    </source>
</evidence>
<keyword evidence="10 15" id="KW-0521">NADP</keyword>
<dbReference type="UniPathway" id="UPA00275">
    <property type="reaction ID" value="UER00401"/>
</dbReference>
<feature type="binding site" evidence="17">
    <location>
        <position position="154"/>
    </location>
    <ligand>
        <name>NADP(+)</name>
        <dbReference type="ChEBI" id="CHEBI:58349"/>
    </ligand>
</feature>
<keyword evidence="11 15" id="KW-0560">Oxidoreductase</keyword>
<evidence type="ECO:0000256" key="10">
    <source>
        <dbReference type="ARBA" id="ARBA00022857"/>
    </source>
</evidence>
<dbReference type="SUPFAM" id="SSF53927">
    <property type="entry name" value="Cytidine deaminase-like"/>
    <property type="match status" value="1"/>
</dbReference>
<dbReference type="EMBL" id="RYZZ01000015">
    <property type="protein sequence ID" value="RUQ28679.1"/>
    <property type="molecule type" value="Genomic_DNA"/>
</dbReference>
<feature type="binding site" evidence="17">
    <location>
        <position position="204"/>
    </location>
    <ligand>
        <name>substrate</name>
    </ligand>
</feature>
<evidence type="ECO:0000256" key="8">
    <source>
        <dbReference type="ARBA" id="ARBA00022801"/>
    </source>
</evidence>
<feature type="binding site" evidence="17">
    <location>
        <position position="184"/>
    </location>
    <ligand>
        <name>substrate</name>
    </ligand>
</feature>
<evidence type="ECO:0000256" key="11">
    <source>
        <dbReference type="ARBA" id="ARBA00023002"/>
    </source>
</evidence>
<keyword evidence="9 15" id="KW-0862">Zinc</keyword>
<evidence type="ECO:0000256" key="3">
    <source>
        <dbReference type="ARBA" id="ARBA00004910"/>
    </source>
</evidence>
<comment type="caution">
    <text evidence="20">The sequence shown here is derived from an EMBL/GenBank/DDBJ whole genome shotgun (WGS) entry which is preliminary data.</text>
</comment>
<dbReference type="SUPFAM" id="SSF53597">
    <property type="entry name" value="Dihydrofolate reductase-like"/>
    <property type="match status" value="1"/>
</dbReference>
<feature type="binding site" evidence="17">
    <location>
        <position position="168"/>
    </location>
    <ligand>
        <name>substrate</name>
    </ligand>
</feature>
<dbReference type="PROSITE" id="PS51747">
    <property type="entry name" value="CYT_DCMP_DEAMINASES_2"/>
    <property type="match status" value="1"/>
</dbReference>
<evidence type="ECO:0000256" key="1">
    <source>
        <dbReference type="ARBA" id="ARBA00002151"/>
    </source>
</evidence>
<proteinExistence type="inferred from homology"/>
<comment type="similarity">
    <text evidence="5 15">In the C-terminal section; belongs to the HTP reductase family.</text>
</comment>
<gene>
    <name evidence="20" type="primary">ribD</name>
    <name evidence="20" type="ORF">ELQ35_12260</name>
</gene>
<dbReference type="GO" id="GO:0008835">
    <property type="term" value="F:diaminohydroxyphosphoribosylaminopyrimidine deaminase activity"/>
    <property type="evidence" value="ECO:0007669"/>
    <property type="project" value="UniProtKB-EC"/>
</dbReference>
<dbReference type="InterPro" id="IPR002125">
    <property type="entry name" value="CMP_dCMP_dom"/>
</dbReference>
<evidence type="ECO:0000256" key="17">
    <source>
        <dbReference type="PIRSR" id="PIRSR006769-2"/>
    </source>
</evidence>
<feature type="active site" description="Proton donor" evidence="16">
    <location>
        <position position="52"/>
    </location>
</feature>
<feature type="binding site" evidence="17">
    <location>
        <position position="291"/>
    </location>
    <ligand>
        <name>substrate</name>
    </ligand>
</feature>
<keyword evidence="7 15" id="KW-0479">Metal-binding</keyword>
<accession>A0A433HKC8</accession>
<dbReference type="InterPro" id="IPR002734">
    <property type="entry name" value="RibDG_C"/>
</dbReference>
<dbReference type="InterPro" id="IPR004794">
    <property type="entry name" value="Eubact_RibD"/>
</dbReference>
<dbReference type="InterPro" id="IPR016193">
    <property type="entry name" value="Cytidine_deaminase-like"/>
</dbReference>
<keyword evidence="8 15" id="KW-0378">Hydrolase</keyword>
<organism evidence="20 21">
    <name type="scientific">Peribacillus cavernae</name>
    <dbReference type="NCBI Taxonomy" id="1674310"/>
    <lineage>
        <taxon>Bacteria</taxon>
        <taxon>Bacillati</taxon>
        <taxon>Bacillota</taxon>
        <taxon>Bacilli</taxon>
        <taxon>Bacillales</taxon>
        <taxon>Bacillaceae</taxon>
        <taxon>Peribacillus</taxon>
    </lineage>
</organism>
<dbReference type="InterPro" id="IPR016192">
    <property type="entry name" value="APOBEC/CMP_deaminase_Zn-bd"/>
</dbReference>
<dbReference type="InterPro" id="IPR024072">
    <property type="entry name" value="DHFR-like_dom_sf"/>
</dbReference>
<feature type="binding site" evidence="17">
    <location>
        <position position="207"/>
    </location>
    <ligand>
        <name>substrate</name>
    </ligand>
</feature>
<keyword evidence="12" id="KW-0511">Multifunctional enzyme</keyword>
<dbReference type="Pfam" id="PF00383">
    <property type="entry name" value="dCMP_cyt_deam_1"/>
    <property type="match status" value="1"/>
</dbReference>
<dbReference type="GO" id="GO:0008270">
    <property type="term" value="F:zinc ion binding"/>
    <property type="evidence" value="ECO:0007669"/>
    <property type="project" value="InterPro"/>
</dbReference>
<dbReference type="PANTHER" id="PTHR38011">
    <property type="entry name" value="DIHYDROFOLATE REDUCTASE FAMILY PROTEIN (AFU_ORTHOLOGUE AFUA_8G06820)"/>
    <property type="match status" value="1"/>
</dbReference>
<reference evidence="20 21" key="1">
    <citation type="submission" date="2018-12" db="EMBL/GenBank/DDBJ databases">
        <title>Bacillus chawlae sp. nov., Bacillus glennii sp. nov., and Bacillus saganii sp. nov. Isolated from the Vehicle Assembly Building at Kennedy Space Center where the Viking Spacecraft were Assembled.</title>
        <authorList>
            <person name="Seuylemezian A."/>
            <person name="Vaishampayan P."/>
        </authorList>
    </citation>
    <scope>NUCLEOTIDE SEQUENCE [LARGE SCALE GENOMIC DNA]</scope>
    <source>
        <strain evidence="20 21">L5</strain>
    </source>
</reference>
<evidence type="ECO:0000256" key="13">
    <source>
        <dbReference type="ARBA" id="ARBA00049861"/>
    </source>
</evidence>
<feature type="binding site" evidence="17">
    <location>
        <position position="170"/>
    </location>
    <ligand>
        <name>NADP(+)</name>
        <dbReference type="ChEBI" id="CHEBI:58349"/>
    </ligand>
</feature>
<dbReference type="GO" id="GO:0050661">
    <property type="term" value="F:NADP binding"/>
    <property type="evidence" value="ECO:0007669"/>
    <property type="project" value="InterPro"/>
</dbReference>
<dbReference type="NCBIfam" id="TIGR00227">
    <property type="entry name" value="ribD_Cterm"/>
    <property type="match status" value="1"/>
</dbReference>
<sequence>MNDEFYMNLALDLAEATQGQTSPNPVVGAVIVKDGVIIGLGAHLKAGEPHAEIHALRMAGEKAAEANIYVTLEPCSHHGRTPPCADAIIHAGIKRVIISSIDPNPLVAGKGIEKLKEVGIEVTSGVLAERGNKVNEVFFHYIRNKVPYVTLKQAITLDGKIAAKTGHSKWITGEDARSDVHNERSKHAAILVGINTVIQDNPSLTNRNENPGKQPVRIILDTHMKIPADRKVLQDRIAETWIITGSEVPEAKIAEFENEYVRIIKLPSPVIEIRELLERLGEEGIPSIYVEGGQAVNASFLKEKAVNRLVTYIAPKIIGGNDAPGMVGDLQVLSMDDALGLRFQSIEQIGEDLKITSSMK</sequence>
<feature type="binding site" evidence="17">
    <location>
        <position position="196"/>
    </location>
    <ligand>
        <name>NADP(+)</name>
        <dbReference type="ChEBI" id="CHEBI:58349"/>
    </ligand>
</feature>
<evidence type="ECO:0000313" key="20">
    <source>
        <dbReference type="EMBL" id="RUQ28679.1"/>
    </source>
</evidence>
<comment type="catalytic activity">
    <reaction evidence="13 15">
        <text>5-amino-6-(5-phospho-D-ribitylamino)uracil + NADP(+) = 5-amino-6-(5-phospho-D-ribosylamino)uracil + NADPH + H(+)</text>
        <dbReference type="Rhea" id="RHEA:17845"/>
        <dbReference type="ChEBI" id="CHEBI:15378"/>
        <dbReference type="ChEBI" id="CHEBI:57783"/>
        <dbReference type="ChEBI" id="CHEBI:58349"/>
        <dbReference type="ChEBI" id="CHEBI:58421"/>
        <dbReference type="ChEBI" id="CHEBI:58453"/>
        <dbReference type="EC" id="1.1.1.193"/>
    </reaction>
</comment>
<evidence type="ECO:0000256" key="18">
    <source>
        <dbReference type="PIRSR" id="PIRSR006769-3"/>
    </source>
</evidence>
<evidence type="ECO:0000313" key="21">
    <source>
        <dbReference type="Proteomes" id="UP000267430"/>
    </source>
</evidence>
<feature type="binding site" evidence="17">
    <location>
        <position position="200"/>
    </location>
    <ligand>
        <name>NADP(+)</name>
        <dbReference type="ChEBI" id="CHEBI:58349"/>
    </ligand>
</feature>
<comment type="pathway">
    <text evidence="3 15">Cofactor biosynthesis; riboflavin biosynthesis; 5-amino-6-(D-ribitylamino)uracil from GTP: step 3/4.</text>
</comment>
<dbReference type="FunFam" id="3.40.140.10:FF:000025">
    <property type="entry name" value="Riboflavin biosynthesis protein RibD"/>
    <property type="match status" value="1"/>
</dbReference>
<dbReference type="AlphaFoldDB" id="A0A433HKC8"/>
<feature type="binding site" evidence="17">
    <location>
        <position position="222"/>
    </location>
    <ligand>
        <name>NADP(+)</name>
        <dbReference type="ChEBI" id="CHEBI:58349"/>
    </ligand>
</feature>
<evidence type="ECO:0000256" key="16">
    <source>
        <dbReference type="PIRSR" id="PIRSR006769-1"/>
    </source>
</evidence>
<comment type="similarity">
    <text evidence="4 15">In the N-terminal section; belongs to the cytidine and deoxycytidylate deaminase family.</text>
</comment>
<feature type="binding site" evidence="18">
    <location>
        <position position="75"/>
    </location>
    <ligand>
        <name>Zn(2+)</name>
        <dbReference type="ChEBI" id="CHEBI:29105"/>
        <note>catalytic</note>
    </ligand>
</feature>
<feature type="binding site" evidence="17">
    <location>
        <begin position="293"/>
        <end position="299"/>
    </location>
    <ligand>
        <name>NADP(+)</name>
        <dbReference type="ChEBI" id="CHEBI:58349"/>
    </ligand>
</feature>
<dbReference type="PANTHER" id="PTHR38011:SF7">
    <property type="entry name" value="2,5-DIAMINO-6-RIBOSYLAMINO-4(3H)-PYRIMIDINONE 5'-PHOSPHATE REDUCTASE"/>
    <property type="match status" value="1"/>
</dbReference>
<dbReference type="Gene3D" id="3.40.430.10">
    <property type="entry name" value="Dihydrofolate Reductase, subunit A"/>
    <property type="match status" value="1"/>
</dbReference>
<dbReference type="Pfam" id="PF01872">
    <property type="entry name" value="RibD_C"/>
    <property type="match status" value="1"/>
</dbReference>
<feature type="binding site" evidence="18">
    <location>
        <position position="50"/>
    </location>
    <ligand>
        <name>Zn(2+)</name>
        <dbReference type="ChEBI" id="CHEBI:29105"/>
        <note>catalytic</note>
    </ligand>
</feature>
<dbReference type="Gene3D" id="3.40.140.10">
    <property type="entry name" value="Cytidine Deaminase, domain 2"/>
    <property type="match status" value="1"/>
</dbReference>
<dbReference type="EC" id="3.5.4.26" evidence="15"/>
<dbReference type="InterPro" id="IPR011549">
    <property type="entry name" value="RibD_C"/>
</dbReference>
<evidence type="ECO:0000256" key="4">
    <source>
        <dbReference type="ARBA" id="ARBA00005259"/>
    </source>
</evidence>
<dbReference type="GO" id="GO:0009231">
    <property type="term" value="P:riboflavin biosynthetic process"/>
    <property type="evidence" value="ECO:0007669"/>
    <property type="project" value="UniProtKB-UniPathway"/>
</dbReference>
<dbReference type="GO" id="GO:0008703">
    <property type="term" value="F:5-amino-6-(5-phosphoribosylamino)uracil reductase activity"/>
    <property type="evidence" value="ECO:0007669"/>
    <property type="project" value="UniProtKB-EC"/>
</dbReference>
<comment type="pathway">
    <text evidence="2 15">Cofactor biosynthesis; riboflavin biosynthesis; 5-amino-6-(D-ribitylamino)uracil from GTP: step 2/4.</text>
</comment>
<evidence type="ECO:0000256" key="5">
    <source>
        <dbReference type="ARBA" id="ARBA00007417"/>
    </source>
</evidence>
<evidence type="ECO:0000256" key="9">
    <source>
        <dbReference type="ARBA" id="ARBA00022833"/>
    </source>
</evidence>
<dbReference type="PROSITE" id="PS00903">
    <property type="entry name" value="CYT_DCMP_DEAMINASES_1"/>
    <property type="match status" value="1"/>
</dbReference>
<dbReference type="EC" id="1.1.1.193" evidence="15"/>
<dbReference type="CDD" id="cd01284">
    <property type="entry name" value="Riboflavin_deaminase-reductase"/>
    <property type="match status" value="1"/>
</dbReference>
<evidence type="ECO:0000256" key="12">
    <source>
        <dbReference type="ARBA" id="ARBA00023268"/>
    </source>
</evidence>
<evidence type="ECO:0000256" key="15">
    <source>
        <dbReference type="PIRNR" id="PIRNR006769"/>
    </source>
</evidence>
<evidence type="ECO:0000256" key="6">
    <source>
        <dbReference type="ARBA" id="ARBA00022619"/>
    </source>
</evidence>
<feature type="binding site" evidence="18">
    <location>
        <position position="84"/>
    </location>
    <ligand>
        <name>Zn(2+)</name>
        <dbReference type="ChEBI" id="CHEBI:29105"/>
        <note>catalytic</note>
    </ligand>
</feature>
<dbReference type="RefSeq" id="WP_126865103.1">
    <property type="nucleotide sequence ID" value="NZ_JAUSTX010000007.1"/>
</dbReference>
<name>A0A433HKC8_9BACI</name>
<comment type="catalytic activity">
    <reaction evidence="14 15">
        <text>2,5-diamino-6-hydroxy-4-(5-phosphoribosylamino)-pyrimidine + H2O + H(+) = 5-amino-6-(5-phospho-D-ribosylamino)uracil + NH4(+)</text>
        <dbReference type="Rhea" id="RHEA:21868"/>
        <dbReference type="ChEBI" id="CHEBI:15377"/>
        <dbReference type="ChEBI" id="CHEBI:15378"/>
        <dbReference type="ChEBI" id="CHEBI:28938"/>
        <dbReference type="ChEBI" id="CHEBI:58453"/>
        <dbReference type="ChEBI" id="CHEBI:58614"/>
        <dbReference type="EC" id="3.5.4.26"/>
    </reaction>
</comment>
<dbReference type="NCBIfam" id="TIGR00326">
    <property type="entry name" value="eubact_ribD"/>
    <property type="match status" value="1"/>
</dbReference>
<protein>
    <recommendedName>
        <fullName evidence="15">Riboflavin biosynthesis protein RibD</fullName>
    </recommendedName>
    <domain>
        <recommendedName>
            <fullName evidence="15">Diaminohydroxyphosphoribosylaminopyrimidine deaminase</fullName>
            <shortName evidence="15">DRAP deaminase</shortName>
            <ecNumber evidence="15">3.5.4.26</ecNumber>
        </recommendedName>
        <alternativeName>
            <fullName evidence="15">Riboflavin-specific deaminase</fullName>
        </alternativeName>
    </domain>
    <domain>
        <recommendedName>
            <fullName evidence="15">5-amino-6-(5-phosphoribosylamino)uracil reductase</fullName>
            <ecNumber evidence="15">1.1.1.193</ecNumber>
        </recommendedName>
        <alternativeName>
            <fullName evidence="15">HTP reductase</fullName>
        </alternativeName>
    </domain>
</protein>
<comment type="cofactor">
    <cofactor evidence="15 18">
        <name>Zn(2+)</name>
        <dbReference type="ChEBI" id="CHEBI:29105"/>
    </cofactor>
    <text evidence="15 18">Binds 1 zinc ion.</text>
</comment>
<keyword evidence="6 15" id="KW-0686">Riboflavin biosynthesis</keyword>
<dbReference type="InterPro" id="IPR050765">
    <property type="entry name" value="Riboflavin_Biosynth_HTPR"/>
</dbReference>